<dbReference type="Proteomes" id="UP001221142">
    <property type="component" value="Unassembled WGS sequence"/>
</dbReference>
<dbReference type="InterPro" id="IPR036523">
    <property type="entry name" value="SurE-like_sf"/>
</dbReference>
<proteinExistence type="inferred from homology"/>
<feature type="domain" description="Survival protein SurE-like phosphatase/nucleotidase" evidence="5">
    <location>
        <begin position="19"/>
        <end position="132"/>
    </location>
</feature>
<dbReference type="AlphaFoldDB" id="A0AAD7FB91"/>
<dbReference type="SUPFAM" id="SSF64167">
    <property type="entry name" value="SurE-like"/>
    <property type="match status" value="1"/>
</dbReference>
<dbReference type="PANTHER" id="PTHR30457">
    <property type="entry name" value="5'-NUCLEOTIDASE SURE"/>
    <property type="match status" value="1"/>
</dbReference>
<name>A0AAD7FB91_9AGAR</name>
<dbReference type="Pfam" id="PF01975">
    <property type="entry name" value="SurE"/>
    <property type="match status" value="2"/>
</dbReference>
<comment type="caution">
    <text evidence="6">The sequence shown here is derived from an EMBL/GenBank/DDBJ whole genome shotgun (WGS) entry which is preliminary data.</text>
</comment>
<protein>
    <submittedName>
        <fullName evidence="6">Sure-like protein</fullName>
    </submittedName>
</protein>
<dbReference type="Gene3D" id="3.40.1210.10">
    <property type="entry name" value="Survival protein SurE-like phosphatase/nucleotidase"/>
    <property type="match status" value="2"/>
</dbReference>
<dbReference type="GO" id="GO:0046872">
    <property type="term" value="F:metal ion binding"/>
    <property type="evidence" value="ECO:0007669"/>
    <property type="project" value="UniProtKB-KW"/>
</dbReference>
<feature type="domain" description="Survival protein SurE-like phosphatase/nucleotidase" evidence="5">
    <location>
        <begin position="148"/>
        <end position="242"/>
    </location>
</feature>
<dbReference type="GO" id="GO:0008252">
    <property type="term" value="F:nucleotidase activity"/>
    <property type="evidence" value="ECO:0007669"/>
    <property type="project" value="InterPro"/>
</dbReference>
<feature type="signal peptide" evidence="4">
    <location>
        <begin position="1"/>
        <end position="16"/>
    </location>
</feature>
<evidence type="ECO:0000256" key="2">
    <source>
        <dbReference type="ARBA" id="ARBA00022723"/>
    </source>
</evidence>
<dbReference type="EMBL" id="JARKIF010000028">
    <property type="protein sequence ID" value="KAJ7613530.1"/>
    <property type="molecule type" value="Genomic_DNA"/>
</dbReference>
<evidence type="ECO:0000256" key="4">
    <source>
        <dbReference type="SAM" id="SignalP"/>
    </source>
</evidence>
<keyword evidence="4" id="KW-0732">Signal</keyword>
<accession>A0AAD7FB91</accession>
<keyword evidence="2" id="KW-0479">Metal-binding</keyword>
<dbReference type="PANTHER" id="PTHR30457:SF0">
    <property type="entry name" value="PHOSPHATASE, PUTATIVE (AFU_ORTHOLOGUE AFUA_4G01070)-RELATED"/>
    <property type="match status" value="1"/>
</dbReference>
<evidence type="ECO:0000259" key="5">
    <source>
        <dbReference type="Pfam" id="PF01975"/>
    </source>
</evidence>
<dbReference type="InterPro" id="IPR030048">
    <property type="entry name" value="SurE"/>
</dbReference>
<comment type="similarity">
    <text evidence="1">Belongs to the SurE nucleotidase family.</text>
</comment>
<dbReference type="InterPro" id="IPR002828">
    <property type="entry name" value="SurE-like_Pase/nucleotidase"/>
</dbReference>
<evidence type="ECO:0000313" key="6">
    <source>
        <dbReference type="EMBL" id="KAJ7613530.1"/>
    </source>
</evidence>
<keyword evidence="3" id="KW-0378">Hydrolase</keyword>
<gene>
    <name evidence="6" type="ORF">FB45DRAFT_759160</name>
</gene>
<feature type="chain" id="PRO_5042233722" evidence="4">
    <location>
        <begin position="17"/>
        <end position="320"/>
    </location>
</feature>
<organism evidence="6 7">
    <name type="scientific">Roridomyces roridus</name>
    <dbReference type="NCBI Taxonomy" id="1738132"/>
    <lineage>
        <taxon>Eukaryota</taxon>
        <taxon>Fungi</taxon>
        <taxon>Dikarya</taxon>
        <taxon>Basidiomycota</taxon>
        <taxon>Agaricomycotina</taxon>
        <taxon>Agaricomycetes</taxon>
        <taxon>Agaricomycetidae</taxon>
        <taxon>Agaricales</taxon>
        <taxon>Marasmiineae</taxon>
        <taxon>Mycenaceae</taxon>
        <taxon>Roridomyces</taxon>
    </lineage>
</organism>
<sequence>MLFSAFLVLVLPLTLAQNIVLSNDDGWAVAHIRATNDALTSAGFDVVLSAPAENQSGTGSETSTPGVLTSECEFDTCPVGSPAQGFNATAPSLNYVNGFPADAAKYGIQTLAPQFFGTAPDLVVSGPNVGSKCYHLQLPDIVRSRISGNLGLAVLLSGTVGAAVEATTLNIPALAISGTTGTQVSYTTLTTDPTSANSAAALVYGALTARLVSALTSSSGPLLPANTVLNVNYPATSATTCSDASDFTFVLSRIIPNPFVDDVELCGSSHLPTESTVVGTSGGCFVSVSVMEASTKFDAGETVQAAVVQTLGSFLGCLPS</sequence>
<evidence type="ECO:0000313" key="7">
    <source>
        <dbReference type="Proteomes" id="UP001221142"/>
    </source>
</evidence>
<keyword evidence="7" id="KW-1185">Reference proteome</keyword>
<reference evidence="6" key="1">
    <citation type="submission" date="2023-03" db="EMBL/GenBank/DDBJ databases">
        <title>Massive genome expansion in bonnet fungi (Mycena s.s.) driven by repeated elements and novel gene families across ecological guilds.</title>
        <authorList>
            <consortium name="Lawrence Berkeley National Laboratory"/>
            <person name="Harder C.B."/>
            <person name="Miyauchi S."/>
            <person name="Viragh M."/>
            <person name="Kuo A."/>
            <person name="Thoen E."/>
            <person name="Andreopoulos B."/>
            <person name="Lu D."/>
            <person name="Skrede I."/>
            <person name="Drula E."/>
            <person name="Henrissat B."/>
            <person name="Morin E."/>
            <person name="Kohler A."/>
            <person name="Barry K."/>
            <person name="LaButti K."/>
            <person name="Morin E."/>
            <person name="Salamov A."/>
            <person name="Lipzen A."/>
            <person name="Mereny Z."/>
            <person name="Hegedus B."/>
            <person name="Baldrian P."/>
            <person name="Stursova M."/>
            <person name="Weitz H."/>
            <person name="Taylor A."/>
            <person name="Grigoriev I.V."/>
            <person name="Nagy L.G."/>
            <person name="Martin F."/>
            <person name="Kauserud H."/>
        </authorList>
    </citation>
    <scope>NUCLEOTIDE SEQUENCE</scope>
    <source>
        <strain evidence="6">9284</strain>
    </source>
</reference>
<evidence type="ECO:0000256" key="3">
    <source>
        <dbReference type="ARBA" id="ARBA00022801"/>
    </source>
</evidence>
<evidence type="ECO:0000256" key="1">
    <source>
        <dbReference type="ARBA" id="ARBA00011062"/>
    </source>
</evidence>